<sequence length="110" mass="11898">LDQTKDKHENVLPNPINENTNSGGGTRLFPSAQTTPITTTTHSRQSISSTTESVESMYAVTEENNKKNATADCTEQRIILLENDMNASVPNLSTTTSDNVSLSNLLTTAQ</sequence>
<accession>A0A820T4Q7</accession>
<name>A0A820T4Q7_9BILA</name>
<evidence type="ECO:0000313" key="2">
    <source>
        <dbReference type="EMBL" id="CAF4461235.1"/>
    </source>
</evidence>
<organism evidence="2 3">
    <name type="scientific">Adineta steineri</name>
    <dbReference type="NCBI Taxonomy" id="433720"/>
    <lineage>
        <taxon>Eukaryota</taxon>
        <taxon>Metazoa</taxon>
        <taxon>Spiralia</taxon>
        <taxon>Gnathifera</taxon>
        <taxon>Rotifera</taxon>
        <taxon>Eurotatoria</taxon>
        <taxon>Bdelloidea</taxon>
        <taxon>Adinetida</taxon>
        <taxon>Adinetidae</taxon>
        <taxon>Adineta</taxon>
    </lineage>
</organism>
<feature type="non-terminal residue" evidence="2">
    <location>
        <position position="1"/>
    </location>
</feature>
<proteinExistence type="predicted"/>
<dbReference type="AlphaFoldDB" id="A0A820T4Q7"/>
<gene>
    <name evidence="2" type="ORF">OKA104_LOCUS54706</name>
</gene>
<feature type="compositionally biased region" description="Basic and acidic residues" evidence="1">
    <location>
        <begin position="1"/>
        <end position="10"/>
    </location>
</feature>
<feature type="region of interest" description="Disordered" evidence="1">
    <location>
        <begin position="1"/>
        <end position="28"/>
    </location>
</feature>
<feature type="region of interest" description="Disordered" evidence="1">
    <location>
        <begin position="88"/>
        <end position="110"/>
    </location>
</feature>
<feature type="non-terminal residue" evidence="2">
    <location>
        <position position="110"/>
    </location>
</feature>
<evidence type="ECO:0000313" key="3">
    <source>
        <dbReference type="Proteomes" id="UP000663881"/>
    </source>
</evidence>
<dbReference type="Proteomes" id="UP000663881">
    <property type="component" value="Unassembled WGS sequence"/>
</dbReference>
<reference evidence="2" key="1">
    <citation type="submission" date="2021-02" db="EMBL/GenBank/DDBJ databases">
        <authorList>
            <person name="Nowell W R."/>
        </authorList>
    </citation>
    <scope>NUCLEOTIDE SEQUENCE</scope>
</reference>
<evidence type="ECO:0000256" key="1">
    <source>
        <dbReference type="SAM" id="MobiDB-lite"/>
    </source>
</evidence>
<protein>
    <submittedName>
        <fullName evidence="2">Uncharacterized protein</fullName>
    </submittedName>
</protein>
<dbReference type="EMBL" id="CAJOAY010037012">
    <property type="protein sequence ID" value="CAF4461235.1"/>
    <property type="molecule type" value="Genomic_DNA"/>
</dbReference>
<comment type="caution">
    <text evidence="2">The sequence shown here is derived from an EMBL/GenBank/DDBJ whole genome shotgun (WGS) entry which is preliminary data.</text>
</comment>